<feature type="transmembrane region" description="Helical" evidence="7">
    <location>
        <begin position="186"/>
        <end position="206"/>
    </location>
</feature>
<proteinExistence type="predicted"/>
<dbReference type="PANTHER" id="PTHR21143:SF133">
    <property type="entry name" value="GUSTATORY AND PHEROMONE RECEPTOR 32A-RELATED"/>
    <property type="match status" value="1"/>
</dbReference>
<gene>
    <name evidence="8" type="ORF">OUZ56_027460</name>
</gene>
<keyword evidence="3 7" id="KW-0812">Transmembrane</keyword>
<dbReference type="InterPro" id="IPR013604">
    <property type="entry name" value="7TM_chemorcpt"/>
</dbReference>
<feature type="transmembrane region" description="Helical" evidence="7">
    <location>
        <begin position="94"/>
        <end position="116"/>
    </location>
</feature>
<evidence type="ECO:0000256" key="2">
    <source>
        <dbReference type="ARBA" id="ARBA00022475"/>
    </source>
</evidence>
<feature type="transmembrane region" description="Helical" evidence="7">
    <location>
        <begin position="136"/>
        <end position="156"/>
    </location>
</feature>
<keyword evidence="9" id="KW-1185">Reference proteome</keyword>
<evidence type="ECO:0000256" key="3">
    <source>
        <dbReference type="ARBA" id="ARBA00022692"/>
    </source>
</evidence>
<evidence type="ECO:0000256" key="1">
    <source>
        <dbReference type="ARBA" id="ARBA00004651"/>
    </source>
</evidence>
<feature type="transmembrane region" description="Helical" evidence="7">
    <location>
        <begin position="226"/>
        <end position="245"/>
    </location>
</feature>
<comment type="subcellular location">
    <subcellularLocation>
        <location evidence="1">Cell membrane</location>
        <topology evidence="1">Multi-pass membrane protein</topology>
    </subcellularLocation>
</comment>
<keyword evidence="2" id="KW-1003">Cell membrane</keyword>
<evidence type="ECO:0000256" key="4">
    <source>
        <dbReference type="ARBA" id="ARBA00022989"/>
    </source>
</evidence>
<keyword evidence="4 7" id="KW-1133">Transmembrane helix</keyword>
<evidence type="ECO:0000256" key="7">
    <source>
        <dbReference type="SAM" id="Phobius"/>
    </source>
</evidence>
<dbReference type="PANTHER" id="PTHR21143">
    <property type="entry name" value="INVERTEBRATE GUSTATORY RECEPTOR"/>
    <property type="match status" value="1"/>
</dbReference>
<feature type="transmembrane region" description="Helical" evidence="7">
    <location>
        <begin position="330"/>
        <end position="352"/>
    </location>
</feature>
<comment type="caution">
    <text evidence="8">The sequence shown here is derived from an EMBL/GenBank/DDBJ whole genome shotgun (WGS) entry which is preliminary data.</text>
</comment>
<protein>
    <recommendedName>
        <fullName evidence="10">Gustatory receptor</fullName>
    </recommendedName>
</protein>
<reference evidence="8 9" key="1">
    <citation type="journal article" date="2023" name="Nucleic Acids Res.">
        <title>The hologenome of Daphnia magna reveals possible DNA methylation and microbiome-mediated evolution of the host genome.</title>
        <authorList>
            <person name="Chaturvedi A."/>
            <person name="Li X."/>
            <person name="Dhandapani V."/>
            <person name="Marshall H."/>
            <person name="Kissane S."/>
            <person name="Cuenca-Cambronero M."/>
            <person name="Asole G."/>
            <person name="Calvet F."/>
            <person name="Ruiz-Romero M."/>
            <person name="Marangio P."/>
            <person name="Guigo R."/>
            <person name="Rago D."/>
            <person name="Mirbahai L."/>
            <person name="Eastwood N."/>
            <person name="Colbourne J.K."/>
            <person name="Zhou J."/>
            <person name="Mallon E."/>
            <person name="Orsini L."/>
        </authorList>
    </citation>
    <scope>NUCLEOTIDE SEQUENCE [LARGE SCALE GENOMIC DNA]</scope>
    <source>
        <strain evidence="8">LRV0_1</strain>
    </source>
</reference>
<evidence type="ECO:0008006" key="10">
    <source>
        <dbReference type="Google" id="ProtNLM"/>
    </source>
</evidence>
<dbReference type="Proteomes" id="UP001234178">
    <property type="component" value="Unassembled WGS sequence"/>
</dbReference>
<dbReference type="EMBL" id="JAOYFB010000004">
    <property type="protein sequence ID" value="KAK4014948.1"/>
    <property type="molecule type" value="Genomic_DNA"/>
</dbReference>
<feature type="transmembrane region" description="Helical" evidence="7">
    <location>
        <begin position="290"/>
        <end position="310"/>
    </location>
</feature>
<dbReference type="Pfam" id="PF08395">
    <property type="entry name" value="7tm_7"/>
    <property type="match status" value="1"/>
</dbReference>
<name>A0ABQ9ZQ87_9CRUS</name>
<keyword evidence="6" id="KW-0675">Receptor</keyword>
<keyword evidence="5 7" id="KW-0472">Membrane</keyword>
<evidence type="ECO:0000256" key="5">
    <source>
        <dbReference type="ARBA" id="ARBA00023136"/>
    </source>
</evidence>
<evidence type="ECO:0000313" key="9">
    <source>
        <dbReference type="Proteomes" id="UP001234178"/>
    </source>
</evidence>
<evidence type="ECO:0000256" key="6">
    <source>
        <dbReference type="ARBA" id="ARBA00023170"/>
    </source>
</evidence>
<evidence type="ECO:0000313" key="8">
    <source>
        <dbReference type="EMBL" id="KAK4014948.1"/>
    </source>
</evidence>
<organism evidence="8 9">
    <name type="scientific">Daphnia magna</name>
    <dbReference type="NCBI Taxonomy" id="35525"/>
    <lineage>
        <taxon>Eukaryota</taxon>
        <taxon>Metazoa</taxon>
        <taxon>Ecdysozoa</taxon>
        <taxon>Arthropoda</taxon>
        <taxon>Crustacea</taxon>
        <taxon>Branchiopoda</taxon>
        <taxon>Diplostraca</taxon>
        <taxon>Cladocera</taxon>
        <taxon>Anomopoda</taxon>
        <taxon>Daphniidae</taxon>
        <taxon>Daphnia</taxon>
    </lineage>
</organism>
<sequence length="454" mass="51194">MPYSIIAHQLLIDWMASKCGTLVYSQELEKDGESAAETPLIKMSKVAWPCADTSNESNDLETILGPIFTLLRCFGINFHEPSTKCRFLYETAKIGWAMLTLGTCGFRLMIYFPYIFTSSFVDVGSGKTVTHHWIEFLNNWIYVLAVYIGTVCMARWPAAKLWATMEQVLLQIPFAREDVARCRTTSILCICGCLVALLLNLIFLLTVEMSVEFSWKRIAMTFLSVVYFYSFGSSVLFICSGRIIWTAFETVARQLELNCCPPSTHADVVWTYQRQFGVACRAAEKLCNTFGFVLFATVSYTFIGFVNASYNLLKSYQYSPLTANGGEDHFYIIPRMIRLAYVIVEHLFRLWLMCHTADLIRAKALSLVPVLQSIRNDLYSRQGCNDESHEVHTFLLEVSETSPTFGVLGMFTLTKHIIISLIGSTLTYLVVLCQFSTAADVNTSAPTNNSNHSS</sequence>
<accession>A0ABQ9ZQ87</accession>